<organism evidence="1 2">
    <name type="scientific">Butyricimonas virosa</name>
    <dbReference type="NCBI Taxonomy" id="544645"/>
    <lineage>
        <taxon>Bacteria</taxon>
        <taxon>Pseudomonadati</taxon>
        <taxon>Bacteroidota</taxon>
        <taxon>Bacteroidia</taxon>
        <taxon>Bacteroidales</taxon>
        <taxon>Odoribacteraceae</taxon>
        <taxon>Butyricimonas</taxon>
    </lineage>
</organism>
<sequence>MFFLFPYFEAFIAFLSGSEFYVHSETVDYRGIRQVNARGVDEIPNFSLPEIVESCRQVHKALVEPIGESVLGVPSPQYLCKGKWSRQE</sequence>
<evidence type="ECO:0000313" key="2">
    <source>
        <dbReference type="Proteomes" id="UP000654720"/>
    </source>
</evidence>
<reference evidence="1 2" key="1">
    <citation type="submission" date="2021-02" db="EMBL/GenBank/DDBJ databases">
        <title>FDA dAtabase for Regulatory Grade micrObial Sequences (FDA-ARGOS): Supporting development and validation of Infectious Disease Dx tests.</title>
        <authorList>
            <person name="Carlson P."/>
            <person name="Fischbach M."/>
            <person name="Hastie J."/>
            <person name="Bilen M."/>
            <person name="Cheng A."/>
            <person name="Tallon L."/>
            <person name="Sadzewicz L."/>
            <person name="Zhao X."/>
            <person name="Boylan J."/>
            <person name="Ott S."/>
            <person name="Bowen H."/>
            <person name="Vavikolanu K."/>
            <person name="Mehta A."/>
            <person name="Aluvathingal J."/>
            <person name="Nadendla S."/>
            <person name="Yan Y."/>
            <person name="Sichtig H."/>
        </authorList>
    </citation>
    <scope>NUCLEOTIDE SEQUENCE [LARGE SCALE GENOMIC DNA]</scope>
    <source>
        <strain evidence="1 2">FDAARGOS_1229</strain>
    </source>
</reference>
<proteinExistence type="predicted"/>
<dbReference type="GeneID" id="93096889"/>
<dbReference type="RefSeq" id="WP_157232666.1">
    <property type="nucleotide sequence ID" value="NZ_CP069450.1"/>
</dbReference>
<dbReference type="EMBL" id="CP069450">
    <property type="protein sequence ID" value="QRO50321.1"/>
    <property type="molecule type" value="Genomic_DNA"/>
</dbReference>
<keyword evidence="2" id="KW-1185">Reference proteome</keyword>
<name>A0ABX7H613_9BACT</name>
<gene>
    <name evidence="1" type="ORF">I6J59_01375</name>
</gene>
<accession>A0ABX7H613</accession>
<protein>
    <submittedName>
        <fullName evidence="1">Uncharacterized protein</fullName>
    </submittedName>
</protein>
<dbReference type="Proteomes" id="UP000654720">
    <property type="component" value="Chromosome"/>
</dbReference>
<evidence type="ECO:0000313" key="1">
    <source>
        <dbReference type="EMBL" id="QRO50321.1"/>
    </source>
</evidence>